<dbReference type="RefSeq" id="WP_213165287.1">
    <property type="nucleotide sequence ID" value="NZ_CP058559.1"/>
</dbReference>
<proteinExistence type="predicted"/>
<dbReference type="InterPro" id="IPR006490">
    <property type="entry name" value="Maj_tail_phi13"/>
</dbReference>
<dbReference type="AlphaFoldDB" id="A0A7G9W8B1"/>
<evidence type="ECO:0000313" key="1">
    <source>
        <dbReference type="EMBL" id="QNO14923.1"/>
    </source>
</evidence>
<sequence>MDKNKITFGFKNVHVAFITEGETGPSWDTPIRIPGAVRWAPTPEGESSTFYADDGSYFVATANNGYTGELEMALVPDEILARMLGWEIDDNGMVVEVANGNPEKFALLGEVNGDKRNRRFVYYDCQAQRPSKEKNTKGETIEPSTDVLSMTVSPLDIAGKVLVKGDIELNETNQTVFNSFFESVYTPTFGAGATGGEGGEV</sequence>
<reference evidence="1 2" key="1">
    <citation type="submission" date="2020-07" db="EMBL/GenBank/DDBJ databases">
        <title>Alkalicella. sp. LB2 genome.</title>
        <authorList>
            <person name="Postec A."/>
            <person name="Quemeneur M."/>
        </authorList>
    </citation>
    <scope>NUCLEOTIDE SEQUENCE [LARGE SCALE GENOMIC DNA]</scope>
    <source>
        <strain evidence="1 2">LB2</strain>
    </source>
</reference>
<dbReference type="EMBL" id="CP058559">
    <property type="protein sequence ID" value="QNO14923.1"/>
    <property type="molecule type" value="Genomic_DNA"/>
</dbReference>
<keyword evidence="2" id="KW-1185">Reference proteome</keyword>
<dbReference type="KEGG" id="acae:HYG86_09125"/>
<evidence type="ECO:0000313" key="2">
    <source>
        <dbReference type="Proteomes" id="UP000516160"/>
    </source>
</evidence>
<dbReference type="NCBIfam" id="TIGR01603">
    <property type="entry name" value="maj_tail_phi13"/>
    <property type="match status" value="1"/>
</dbReference>
<name>A0A7G9W8B1_ALKCA</name>
<accession>A0A7G9W8B1</accession>
<gene>
    <name evidence="1" type="ORF">HYG86_09125</name>
</gene>
<organism evidence="1 2">
    <name type="scientific">Alkalicella caledoniensis</name>
    <dbReference type="NCBI Taxonomy" id="2731377"/>
    <lineage>
        <taxon>Bacteria</taxon>
        <taxon>Bacillati</taxon>
        <taxon>Bacillota</taxon>
        <taxon>Clostridia</taxon>
        <taxon>Eubacteriales</taxon>
        <taxon>Proteinivoracaceae</taxon>
        <taxon>Alkalicella</taxon>
    </lineage>
</organism>
<protein>
    <submittedName>
        <fullName evidence="1">Phage tail protein</fullName>
    </submittedName>
</protein>
<dbReference type="Proteomes" id="UP000516160">
    <property type="component" value="Chromosome"/>
</dbReference>